<protein>
    <submittedName>
        <fullName evidence="2">Uncharacterized protein</fullName>
    </submittedName>
</protein>
<evidence type="ECO:0000256" key="1">
    <source>
        <dbReference type="SAM" id="MobiDB-lite"/>
    </source>
</evidence>
<keyword evidence="3" id="KW-1185">Reference proteome</keyword>
<accession>A0A9D4LNX7</accession>
<dbReference type="Proteomes" id="UP000828390">
    <property type="component" value="Unassembled WGS sequence"/>
</dbReference>
<reference evidence="2" key="1">
    <citation type="journal article" date="2019" name="bioRxiv">
        <title>The Genome of the Zebra Mussel, Dreissena polymorpha: A Resource for Invasive Species Research.</title>
        <authorList>
            <person name="McCartney M.A."/>
            <person name="Auch B."/>
            <person name="Kono T."/>
            <person name="Mallez S."/>
            <person name="Zhang Y."/>
            <person name="Obille A."/>
            <person name="Becker A."/>
            <person name="Abrahante J.E."/>
            <person name="Garbe J."/>
            <person name="Badalamenti J.P."/>
            <person name="Herman A."/>
            <person name="Mangelson H."/>
            <person name="Liachko I."/>
            <person name="Sullivan S."/>
            <person name="Sone E.D."/>
            <person name="Koren S."/>
            <person name="Silverstein K.A.T."/>
            <person name="Beckman K.B."/>
            <person name="Gohl D.M."/>
        </authorList>
    </citation>
    <scope>NUCLEOTIDE SEQUENCE</scope>
    <source>
        <strain evidence="2">Duluth1</strain>
        <tissue evidence="2">Whole animal</tissue>
    </source>
</reference>
<feature type="region of interest" description="Disordered" evidence="1">
    <location>
        <begin position="93"/>
        <end position="118"/>
    </location>
</feature>
<evidence type="ECO:0000313" key="2">
    <source>
        <dbReference type="EMBL" id="KAH3861057.1"/>
    </source>
</evidence>
<gene>
    <name evidence="2" type="ORF">DPMN_023985</name>
</gene>
<reference evidence="2" key="2">
    <citation type="submission" date="2020-11" db="EMBL/GenBank/DDBJ databases">
        <authorList>
            <person name="McCartney M.A."/>
            <person name="Auch B."/>
            <person name="Kono T."/>
            <person name="Mallez S."/>
            <person name="Becker A."/>
            <person name="Gohl D.M."/>
            <person name="Silverstein K.A.T."/>
            <person name="Koren S."/>
            <person name="Bechman K.B."/>
            <person name="Herman A."/>
            <person name="Abrahante J.E."/>
            <person name="Garbe J."/>
        </authorList>
    </citation>
    <scope>NUCLEOTIDE SEQUENCE</scope>
    <source>
        <strain evidence="2">Duluth1</strain>
        <tissue evidence="2">Whole animal</tissue>
    </source>
</reference>
<dbReference type="EMBL" id="JAIWYP010000002">
    <property type="protein sequence ID" value="KAH3861057.1"/>
    <property type="molecule type" value="Genomic_DNA"/>
</dbReference>
<evidence type="ECO:0000313" key="3">
    <source>
        <dbReference type="Proteomes" id="UP000828390"/>
    </source>
</evidence>
<organism evidence="2 3">
    <name type="scientific">Dreissena polymorpha</name>
    <name type="common">Zebra mussel</name>
    <name type="synonym">Mytilus polymorpha</name>
    <dbReference type="NCBI Taxonomy" id="45954"/>
    <lineage>
        <taxon>Eukaryota</taxon>
        <taxon>Metazoa</taxon>
        <taxon>Spiralia</taxon>
        <taxon>Lophotrochozoa</taxon>
        <taxon>Mollusca</taxon>
        <taxon>Bivalvia</taxon>
        <taxon>Autobranchia</taxon>
        <taxon>Heteroconchia</taxon>
        <taxon>Euheterodonta</taxon>
        <taxon>Imparidentia</taxon>
        <taxon>Neoheterodontei</taxon>
        <taxon>Myida</taxon>
        <taxon>Dreissenoidea</taxon>
        <taxon>Dreissenidae</taxon>
        <taxon>Dreissena</taxon>
    </lineage>
</organism>
<comment type="caution">
    <text evidence="2">The sequence shown here is derived from an EMBL/GenBank/DDBJ whole genome shotgun (WGS) entry which is preliminary data.</text>
</comment>
<proteinExistence type="predicted"/>
<dbReference type="AlphaFoldDB" id="A0A9D4LNX7"/>
<sequence length="135" mass="14446">MLSLLDSWSTSDHMATPVSRSLPYGIGHVPMPDHFAAAIRSLSSENTGHDRTGTSSGTLIDILPASPVRSSHRLSPVQSPVWSGQVTGLVRSSYRSSPVRSGHYPHRSTSDCPVQSPVRSPKTLIMELGSASIDI</sequence>
<name>A0A9D4LNX7_DREPO</name>